<dbReference type="KEGG" id="oho:Oweho_1731"/>
<dbReference type="SUPFAM" id="SSF53756">
    <property type="entry name" value="UDP-Glycosyltransferase/glycogen phosphorylase"/>
    <property type="match status" value="1"/>
</dbReference>
<dbReference type="Pfam" id="PF00685">
    <property type="entry name" value="Sulfotransfer_1"/>
    <property type="match status" value="1"/>
</dbReference>
<evidence type="ECO:0000256" key="1">
    <source>
        <dbReference type="ARBA" id="ARBA00022679"/>
    </source>
</evidence>
<dbReference type="CDD" id="cd03809">
    <property type="entry name" value="GT4_MtfB-like"/>
    <property type="match status" value="1"/>
</dbReference>
<keyword evidence="5" id="KW-1185">Reference proteome</keyword>
<evidence type="ECO:0000259" key="3">
    <source>
        <dbReference type="Pfam" id="PF00685"/>
    </source>
</evidence>
<dbReference type="Gene3D" id="3.40.50.2000">
    <property type="entry name" value="Glycogen Phosphorylase B"/>
    <property type="match status" value="2"/>
</dbReference>
<protein>
    <submittedName>
        <fullName evidence="4">Glycosyltransferase</fullName>
    </submittedName>
</protein>
<dbReference type="STRING" id="926562.Oweho_1731"/>
<sequence>MIWLSSFPRSGNTFFRNVLFEVYGLESSSFYENVGEPVNYMDFPFVKTHMRPHELQPLDLNIPAVHLVRDGRDALVSMAHQRKDIYEPDSDFRENFLEALVAAEESYFGGWSLNVEDWLSRADVLIRFEDLIENPIAQLERLRSIYELPEPNVEKLPGFKDLKFGAPQYGRGKRVAGNEQEELEIVRKSFRKGKAYGWKEELDRELQNIFWSYHRNMMDRLGYTREGGIRKLNPDFDYQIIKLLGDETPLAEEKYRVLIEANKLLMHQNDGVKRYLLELLKALYPVTQNENSRWQIDIFLKGRVYSLKDYGERLFDSKKNENHYNRYTRISKSIREVLKLLVPKAYRDTSTKYVKKVMMKVGLKFAKSMARTRYAFERMKSGKETARENFEAQIGSVELGVYDLVHVPLPQHYEPFKGTQNNYLVTLHDLTHRLFEEYHTSSNIQVAEKGMQFFLDQKADFLCISETTKKDLLSQENIEENRTHIVYEAADNQKFRPNLNSNKGLFVRTVYGIPQSPFLFTLSTLEPRKNLMNTIRAFDELLDEYPEMDVNLVIGGKNGWKSKDVLQLKHKKRIIFTGFIDENDLPILYNEAMALCYVSHYEGFGLPPLEAMSCKTPVIFGDNSSMKEIFEGYGLAAKSDEVASIKEQMKKILLDKNLREELREKSIERSFDFSWRQTAIETLGVYEKTITKTNKG</sequence>
<dbReference type="GO" id="GO:0008146">
    <property type="term" value="F:sulfotransferase activity"/>
    <property type="evidence" value="ECO:0007669"/>
    <property type="project" value="InterPro"/>
</dbReference>
<dbReference type="Gene3D" id="3.40.50.300">
    <property type="entry name" value="P-loop containing nucleotide triphosphate hydrolases"/>
    <property type="match status" value="1"/>
</dbReference>
<keyword evidence="1 4" id="KW-0808">Transferase</keyword>
<dbReference type="PATRIC" id="fig|926562.3.peg.1737"/>
<organism evidence="4 5">
    <name type="scientific">Owenweeksia hongkongensis (strain DSM 17368 / CIP 108786 / JCM 12287 / NRRL B-23963 / UST20020801)</name>
    <dbReference type="NCBI Taxonomy" id="926562"/>
    <lineage>
        <taxon>Bacteria</taxon>
        <taxon>Pseudomonadati</taxon>
        <taxon>Bacteroidota</taxon>
        <taxon>Flavobacteriia</taxon>
        <taxon>Flavobacteriales</taxon>
        <taxon>Owenweeksiaceae</taxon>
        <taxon>Owenweeksia</taxon>
    </lineage>
</organism>
<dbReference type="eggNOG" id="COG0438">
    <property type="taxonomic scope" value="Bacteria"/>
</dbReference>
<dbReference type="Proteomes" id="UP000005631">
    <property type="component" value="Chromosome"/>
</dbReference>
<evidence type="ECO:0000313" key="4">
    <source>
        <dbReference type="EMBL" id="AEV32718.1"/>
    </source>
</evidence>
<evidence type="ECO:0000259" key="2">
    <source>
        <dbReference type="Pfam" id="PF00534"/>
    </source>
</evidence>
<dbReference type="PANTHER" id="PTHR46401">
    <property type="entry name" value="GLYCOSYLTRANSFERASE WBBK-RELATED"/>
    <property type="match status" value="1"/>
</dbReference>
<proteinExistence type="predicted"/>
<evidence type="ECO:0000313" key="5">
    <source>
        <dbReference type="Proteomes" id="UP000005631"/>
    </source>
</evidence>
<feature type="domain" description="Sulfotransferase" evidence="3">
    <location>
        <begin position="34"/>
        <end position="221"/>
    </location>
</feature>
<dbReference type="Pfam" id="PF00534">
    <property type="entry name" value="Glycos_transf_1"/>
    <property type="match status" value="1"/>
</dbReference>
<dbReference type="InterPro" id="IPR000863">
    <property type="entry name" value="Sulfotransferase_dom"/>
</dbReference>
<dbReference type="AlphaFoldDB" id="G8R0L4"/>
<gene>
    <name evidence="4" type="ordered locus">Oweho_1731</name>
</gene>
<dbReference type="InterPro" id="IPR027417">
    <property type="entry name" value="P-loop_NTPase"/>
</dbReference>
<accession>G8R0L4</accession>
<dbReference type="SUPFAM" id="SSF52540">
    <property type="entry name" value="P-loop containing nucleoside triphosphate hydrolases"/>
    <property type="match status" value="1"/>
</dbReference>
<feature type="domain" description="Glycosyl transferase family 1" evidence="2">
    <location>
        <begin position="515"/>
        <end position="668"/>
    </location>
</feature>
<dbReference type="EMBL" id="CP003156">
    <property type="protein sequence ID" value="AEV32718.1"/>
    <property type="molecule type" value="Genomic_DNA"/>
</dbReference>
<dbReference type="InterPro" id="IPR001296">
    <property type="entry name" value="Glyco_trans_1"/>
</dbReference>
<dbReference type="OrthoDB" id="9801609at2"/>
<dbReference type="PANTHER" id="PTHR46401:SF2">
    <property type="entry name" value="GLYCOSYLTRANSFERASE WBBK-RELATED"/>
    <property type="match status" value="1"/>
</dbReference>
<dbReference type="GO" id="GO:0009103">
    <property type="term" value="P:lipopolysaccharide biosynthetic process"/>
    <property type="evidence" value="ECO:0007669"/>
    <property type="project" value="TreeGrafter"/>
</dbReference>
<dbReference type="RefSeq" id="WP_014202074.1">
    <property type="nucleotide sequence ID" value="NC_016599.1"/>
</dbReference>
<dbReference type="GO" id="GO:0016757">
    <property type="term" value="F:glycosyltransferase activity"/>
    <property type="evidence" value="ECO:0007669"/>
    <property type="project" value="InterPro"/>
</dbReference>
<name>G8R0L4_OWEHD</name>
<dbReference type="HOGENOM" id="CLU_395787_0_0_10"/>
<reference evidence="4 5" key="1">
    <citation type="journal article" date="2012" name="Stand. Genomic Sci.">
        <title>Genome sequence of the orange-pigmented seawater bacterium Owenweeksia hongkongensis type strain (UST20020801(T)).</title>
        <authorList>
            <person name="Riedel T."/>
            <person name="Held B."/>
            <person name="Nolan M."/>
            <person name="Lucas S."/>
            <person name="Lapidus A."/>
            <person name="Tice H."/>
            <person name="Del Rio T.G."/>
            <person name="Cheng J.F."/>
            <person name="Han C."/>
            <person name="Tapia R."/>
            <person name="Goodwin L.A."/>
            <person name="Pitluck S."/>
            <person name="Liolios K."/>
            <person name="Mavromatis K."/>
            <person name="Pagani I."/>
            <person name="Ivanova N."/>
            <person name="Mikhailova N."/>
            <person name="Pati A."/>
            <person name="Chen A."/>
            <person name="Palaniappan K."/>
            <person name="Rohde M."/>
            <person name="Tindall B.J."/>
            <person name="Detter J.C."/>
            <person name="Goker M."/>
            <person name="Woyke T."/>
            <person name="Bristow J."/>
            <person name="Eisen J.A."/>
            <person name="Markowitz V."/>
            <person name="Hugenholtz P."/>
            <person name="Klenk H.P."/>
            <person name="Kyrpides N.C."/>
        </authorList>
    </citation>
    <scope>NUCLEOTIDE SEQUENCE</scope>
    <source>
        <strain evidence="5">DSM 17368 / JCM 12287 / NRRL B-23963</strain>
    </source>
</reference>